<sequence length="91" mass="9374">MSDEQQPSKLNANVNYYSGAAKESIGNLVGNESLKSSGQAAQIRGNAEYEAASKEAPSKLTANYNAAAGAVKETIGSVIGHSDLEKSGAEQ</sequence>
<proteinExistence type="predicted"/>
<feature type="non-terminal residue" evidence="1">
    <location>
        <position position="91"/>
    </location>
</feature>
<organism evidence="1 2">
    <name type="scientific">Dentiscutata heterogama</name>
    <dbReference type="NCBI Taxonomy" id="1316150"/>
    <lineage>
        <taxon>Eukaryota</taxon>
        <taxon>Fungi</taxon>
        <taxon>Fungi incertae sedis</taxon>
        <taxon>Mucoromycota</taxon>
        <taxon>Glomeromycotina</taxon>
        <taxon>Glomeromycetes</taxon>
        <taxon>Diversisporales</taxon>
        <taxon>Gigasporaceae</taxon>
        <taxon>Dentiscutata</taxon>
    </lineage>
</organism>
<dbReference type="Proteomes" id="UP000789702">
    <property type="component" value="Unassembled WGS sequence"/>
</dbReference>
<evidence type="ECO:0000313" key="1">
    <source>
        <dbReference type="EMBL" id="CAG8642764.1"/>
    </source>
</evidence>
<protein>
    <submittedName>
        <fullName evidence="1">10885_t:CDS:1</fullName>
    </submittedName>
</protein>
<accession>A0ACA9NAK1</accession>
<comment type="caution">
    <text evidence="1">The sequence shown here is derived from an EMBL/GenBank/DDBJ whole genome shotgun (WGS) entry which is preliminary data.</text>
</comment>
<evidence type="ECO:0000313" key="2">
    <source>
        <dbReference type="Proteomes" id="UP000789702"/>
    </source>
</evidence>
<gene>
    <name evidence="1" type="ORF">DHETER_LOCUS8918</name>
</gene>
<dbReference type="EMBL" id="CAJVPU010014873">
    <property type="protein sequence ID" value="CAG8642764.1"/>
    <property type="molecule type" value="Genomic_DNA"/>
</dbReference>
<keyword evidence="2" id="KW-1185">Reference proteome</keyword>
<reference evidence="1" key="1">
    <citation type="submission" date="2021-06" db="EMBL/GenBank/DDBJ databases">
        <authorList>
            <person name="Kallberg Y."/>
            <person name="Tangrot J."/>
            <person name="Rosling A."/>
        </authorList>
    </citation>
    <scope>NUCLEOTIDE SEQUENCE</scope>
    <source>
        <strain evidence="1">IL203A</strain>
    </source>
</reference>
<name>A0ACA9NAK1_9GLOM</name>